<dbReference type="PANTHER" id="PTHR42870:SF1">
    <property type="entry name" value="NON-SPECIFIC LIPID-TRANSFER PROTEIN-LIKE 2"/>
    <property type="match status" value="1"/>
</dbReference>
<dbReference type="Pfam" id="PF00108">
    <property type="entry name" value="Thiolase_N"/>
    <property type="match status" value="1"/>
</dbReference>
<evidence type="ECO:0000313" key="3">
    <source>
        <dbReference type="EMBL" id="MPY56072.1"/>
    </source>
</evidence>
<comment type="caution">
    <text evidence="3">The sequence shown here is derived from an EMBL/GenBank/DDBJ whole genome shotgun (WGS) entry which is preliminary data.</text>
</comment>
<organism evidence="3 4">
    <name type="scientific">Streptomyces spongiae</name>
    <dbReference type="NCBI Taxonomy" id="565072"/>
    <lineage>
        <taxon>Bacteria</taxon>
        <taxon>Bacillati</taxon>
        <taxon>Actinomycetota</taxon>
        <taxon>Actinomycetes</taxon>
        <taxon>Kitasatosporales</taxon>
        <taxon>Streptomycetaceae</taxon>
        <taxon>Streptomyces</taxon>
    </lineage>
</organism>
<dbReference type="InterPro" id="IPR020616">
    <property type="entry name" value="Thiolase_N"/>
</dbReference>
<dbReference type="InterPro" id="IPR016039">
    <property type="entry name" value="Thiolase-like"/>
</dbReference>
<dbReference type="PIRSF" id="PIRSF000429">
    <property type="entry name" value="Ac-CoA_Ac_transf"/>
    <property type="match status" value="1"/>
</dbReference>
<dbReference type="InterPro" id="IPR055140">
    <property type="entry name" value="Thiolase_C_2"/>
</dbReference>
<protein>
    <submittedName>
        <fullName evidence="3">Thiolase family protein</fullName>
    </submittedName>
</protein>
<dbReference type="CDD" id="cd00829">
    <property type="entry name" value="SCP-x_thiolase"/>
    <property type="match status" value="1"/>
</dbReference>
<name>A0A5N8X9G3_9ACTN</name>
<gene>
    <name evidence="3" type="ORF">FNH08_02420</name>
</gene>
<sequence length="398" mass="41116">MDDASDGYDPAAGDGGAADVLVCGVGITPFGRSQATGMQLAVEAVNEALADAGLPWSRVRAAFGGSDAAGNADTLVTRLGLTGVPFVNVRNGCATGGSALVSAVNAIRAGAADVALAVGFDKHPRGAFDPRPADWGLDEAYGSEGLMVTTQFFAMKIQRYMYDHGITPRTLALVAEKAYANGGRNPYAWRREPLDADEILASGMVNDPLTRYMFCSPGQGAVALVLCNREVARGLGGGTAPVALRAAVVRTRRFGSFEVFSPWAPGGTPTSVSTDAARAAFEETGIGPDDIDVCQLQDTESGAEVMHMAECGFCEHGEQERLIASGATAIGGALPVNTDGGCIANGEPIGASGLRQVHEIVQQLRGRAGERQVPGDPRTGFTHVYGAPGVSACTVLTR</sequence>
<dbReference type="Pfam" id="PF22691">
    <property type="entry name" value="Thiolase_C_1"/>
    <property type="match status" value="1"/>
</dbReference>
<feature type="domain" description="Thiolase C-terminal" evidence="2">
    <location>
        <begin position="272"/>
        <end position="396"/>
    </location>
</feature>
<dbReference type="Gene3D" id="3.40.47.10">
    <property type="match status" value="1"/>
</dbReference>
<proteinExistence type="predicted"/>
<dbReference type="GO" id="GO:0016747">
    <property type="term" value="F:acyltransferase activity, transferring groups other than amino-acyl groups"/>
    <property type="evidence" value="ECO:0007669"/>
    <property type="project" value="InterPro"/>
</dbReference>
<reference evidence="3 4" key="1">
    <citation type="submission" date="2019-07" db="EMBL/GenBank/DDBJ databases">
        <title>New species of Amycolatopsis and Streptomyces.</title>
        <authorList>
            <person name="Duangmal K."/>
            <person name="Teo W.F.A."/>
            <person name="Lipun K."/>
        </authorList>
    </citation>
    <scope>NUCLEOTIDE SEQUENCE [LARGE SCALE GENOMIC DNA]</scope>
    <source>
        <strain evidence="3 4">NBRC 106415</strain>
    </source>
</reference>
<dbReference type="EMBL" id="VJZC01000007">
    <property type="protein sequence ID" value="MPY56072.1"/>
    <property type="molecule type" value="Genomic_DNA"/>
</dbReference>
<dbReference type="InterPro" id="IPR002155">
    <property type="entry name" value="Thiolase"/>
</dbReference>
<accession>A0A5N8X9G3</accession>
<dbReference type="RefSeq" id="WP_322723534.1">
    <property type="nucleotide sequence ID" value="NZ_VJZC01000007.1"/>
</dbReference>
<evidence type="ECO:0000313" key="4">
    <source>
        <dbReference type="Proteomes" id="UP000400924"/>
    </source>
</evidence>
<evidence type="ECO:0000259" key="2">
    <source>
        <dbReference type="Pfam" id="PF22691"/>
    </source>
</evidence>
<keyword evidence="4" id="KW-1185">Reference proteome</keyword>
<dbReference type="Proteomes" id="UP000400924">
    <property type="component" value="Unassembled WGS sequence"/>
</dbReference>
<feature type="domain" description="Thiolase N-terminal" evidence="1">
    <location>
        <begin position="21"/>
        <end position="186"/>
    </location>
</feature>
<dbReference type="SUPFAM" id="SSF53901">
    <property type="entry name" value="Thiolase-like"/>
    <property type="match status" value="2"/>
</dbReference>
<dbReference type="AlphaFoldDB" id="A0A5N8X9G3"/>
<evidence type="ECO:0000259" key="1">
    <source>
        <dbReference type="Pfam" id="PF00108"/>
    </source>
</evidence>
<dbReference type="PANTHER" id="PTHR42870">
    <property type="entry name" value="ACETYL-COA C-ACETYLTRANSFERASE"/>
    <property type="match status" value="1"/>
</dbReference>